<feature type="signal peptide" evidence="1">
    <location>
        <begin position="1"/>
        <end position="21"/>
    </location>
</feature>
<name>A0A9X2X6F1_9HYPH</name>
<evidence type="ECO:0000256" key="1">
    <source>
        <dbReference type="SAM" id="SignalP"/>
    </source>
</evidence>
<protein>
    <submittedName>
        <fullName evidence="2">Uncharacterized protein</fullName>
    </submittedName>
</protein>
<gene>
    <name evidence="2" type="ORF">NYR54_07470</name>
</gene>
<feature type="chain" id="PRO_5040824977" evidence="1">
    <location>
        <begin position="22"/>
        <end position="99"/>
    </location>
</feature>
<dbReference type="EMBL" id="JAODNV010000008">
    <property type="protein sequence ID" value="MCT8990132.1"/>
    <property type="molecule type" value="Genomic_DNA"/>
</dbReference>
<accession>A0A9X2X6F1</accession>
<keyword evidence="1" id="KW-0732">Signal</keyword>
<dbReference type="RefSeq" id="WP_261514992.1">
    <property type="nucleotide sequence ID" value="NZ_JAODNV010000008.1"/>
</dbReference>
<evidence type="ECO:0000313" key="3">
    <source>
        <dbReference type="Proteomes" id="UP001149009"/>
    </source>
</evidence>
<evidence type="ECO:0000313" key="2">
    <source>
        <dbReference type="EMBL" id="MCT8990132.1"/>
    </source>
</evidence>
<proteinExistence type="predicted"/>
<dbReference type="AlphaFoldDB" id="A0A9X2X6F1"/>
<keyword evidence="3" id="KW-1185">Reference proteome</keyword>
<reference evidence="2" key="1">
    <citation type="submission" date="2022-08" db="EMBL/GenBank/DDBJ databases">
        <title>Chelativorans sichuanense sp. nov., a paraffin oil-degrading bacterium isolated from a mixture of oil-based drill cuttings and paddy soil.</title>
        <authorList>
            <person name="Yu J."/>
            <person name="Liu H."/>
            <person name="Chen Q."/>
        </authorList>
    </citation>
    <scope>NUCLEOTIDE SEQUENCE</scope>
    <source>
        <strain evidence="2">SCAU 2101</strain>
    </source>
</reference>
<dbReference type="Proteomes" id="UP001149009">
    <property type="component" value="Unassembled WGS sequence"/>
</dbReference>
<sequence>MYRKTVFATLGLVLLAGPALAKDDLPPELRRQVDPITTATVSAPAPARLSGKVFVHPSVDQDQLPVELSQDDNIQATASASAEAPAQLRGKVFVYPNLD</sequence>
<comment type="caution">
    <text evidence="2">The sequence shown here is derived from an EMBL/GenBank/DDBJ whole genome shotgun (WGS) entry which is preliminary data.</text>
</comment>
<organism evidence="2 3">
    <name type="scientific">Chelativorans petroleitrophicus</name>
    <dbReference type="NCBI Taxonomy" id="2975484"/>
    <lineage>
        <taxon>Bacteria</taxon>
        <taxon>Pseudomonadati</taxon>
        <taxon>Pseudomonadota</taxon>
        <taxon>Alphaproteobacteria</taxon>
        <taxon>Hyphomicrobiales</taxon>
        <taxon>Phyllobacteriaceae</taxon>
        <taxon>Chelativorans</taxon>
    </lineage>
</organism>